<evidence type="ECO:0000313" key="5">
    <source>
        <dbReference type="Proteomes" id="UP001430356"/>
    </source>
</evidence>
<dbReference type="GO" id="GO:0005737">
    <property type="term" value="C:cytoplasm"/>
    <property type="evidence" value="ECO:0007669"/>
    <property type="project" value="TreeGrafter"/>
</dbReference>
<dbReference type="SUPFAM" id="SSF51735">
    <property type="entry name" value="NAD(P)-binding Rossmann-fold domains"/>
    <property type="match status" value="1"/>
</dbReference>
<dbReference type="FunFam" id="3.40.50.720:FF:000644">
    <property type="entry name" value="NAD dependent epimerase/dehydratase family, putative"/>
    <property type="match status" value="1"/>
</dbReference>
<keyword evidence="1" id="KW-0560">Oxidoreductase</keyword>
<protein>
    <submittedName>
        <fullName evidence="4">NAD dependent epimerase-like protein</fullName>
    </submittedName>
</protein>
<reference evidence="4 5" key="1">
    <citation type="journal article" date="2021" name="MBio">
        <title>A New Model Trypanosomatid, Novymonas esmeraldas: Genomic Perception of Its 'Candidatus Pandoraea novymonadis' Endosymbiont.</title>
        <authorList>
            <person name="Zakharova A."/>
            <person name="Saura A."/>
            <person name="Butenko A."/>
            <person name="Podesvova L."/>
            <person name="Warmusova S."/>
            <person name="Kostygov A.Y."/>
            <person name="Nenarokova A."/>
            <person name="Lukes J."/>
            <person name="Opperdoes F.R."/>
            <person name="Yurchenko V."/>
        </authorList>
    </citation>
    <scope>NUCLEOTIDE SEQUENCE [LARGE SCALE GENOMIC DNA]</scope>
    <source>
        <strain evidence="4 5">E262AT.01</strain>
    </source>
</reference>
<proteinExistence type="predicted"/>
<dbReference type="Proteomes" id="UP001430356">
    <property type="component" value="Unassembled WGS sequence"/>
</dbReference>
<evidence type="ECO:0000256" key="1">
    <source>
        <dbReference type="ARBA" id="ARBA00023002"/>
    </source>
</evidence>
<sequence>MFRVFSGSCMSLEDMDTVLRPNLVEHPHLLGPGADFFTESGEPVRPQPGAQTFQKVFSGSALDLNAGNGDASDEEATAATSPLAGGTRAGAAASILNQISSENEKEKARAAKMKIHVLVIGESGYLASHVVAKLLDAGYSVRMTVPDAARQQKQIDVYGASRDVAQRLTILQADVTNSNSLRDAIRGCRYIIHCGCSSASVQAKDPVALYTRAIRALFDGIRLSGKSTVKRVILTGAASSVVHITEDAPASGLFDENSWNGAATPEDDPLPFAKLVFEREAWRLRQMMGVELVVLLPSISIGPSLTDETSEAMVTIEGLANSSRYFPFCPNLSWNFVDVRDVAEAHVRALEVAEVRDQRIIISNECVSLPELCRTMKQLCPQLTPPTHTAWTFVTLGIATVVLWNSVNLRFLWRSLGVRKRLDNRRAKEQLGLAFSPMEVTLGDCLEQMTRSGKAAADAEAAAGAQHTSANGSKKPAAAAAKSRFVSPTVVMSGLTLVAAGVAVARYIKRR</sequence>
<dbReference type="InterPro" id="IPR051783">
    <property type="entry name" value="NAD(P)-dependent_oxidoreduct"/>
</dbReference>
<gene>
    <name evidence="4" type="ORF">NESM_000562900</name>
</gene>
<dbReference type="InterPro" id="IPR001509">
    <property type="entry name" value="Epimerase_deHydtase"/>
</dbReference>
<keyword evidence="5" id="KW-1185">Reference proteome</keyword>
<keyword evidence="2" id="KW-0812">Transmembrane</keyword>
<keyword evidence="2" id="KW-1133">Transmembrane helix</keyword>
<dbReference type="Gene3D" id="3.40.50.720">
    <property type="entry name" value="NAD(P)-binding Rossmann-like Domain"/>
    <property type="match status" value="1"/>
</dbReference>
<evidence type="ECO:0000313" key="4">
    <source>
        <dbReference type="EMBL" id="KAK7196271.1"/>
    </source>
</evidence>
<comment type="caution">
    <text evidence="4">The sequence shown here is derived from an EMBL/GenBank/DDBJ whole genome shotgun (WGS) entry which is preliminary data.</text>
</comment>
<feature type="transmembrane region" description="Helical" evidence="2">
    <location>
        <begin position="485"/>
        <end position="508"/>
    </location>
</feature>
<evidence type="ECO:0000259" key="3">
    <source>
        <dbReference type="Pfam" id="PF01370"/>
    </source>
</evidence>
<dbReference type="GO" id="GO:0004029">
    <property type="term" value="F:aldehyde dehydrogenase (NAD+) activity"/>
    <property type="evidence" value="ECO:0007669"/>
    <property type="project" value="TreeGrafter"/>
</dbReference>
<keyword evidence="2" id="KW-0472">Membrane</keyword>
<dbReference type="InterPro" id="IPR036291">
    <property type="entry name" value="NAD(P)-bd_dom_sf"/>
</dbReference>
<evidence type="ECO:0000256" key="2">
    <source>
        <dbReference type="SAM" id="Phobius"/>
    </source>
</evidence>
<dbReference type="AlphaFoldDB" id="A0AAW0ESY9"/>
<dbReference type="EMBL" id="JAECZO010000072">
    <property type="protein sequence ID" value="KAK7196271.1"/>
    <property type="molecule type" value="Genomic_DNA"/>
</dbReference>
<feature type="domain" description="NAD-dependent epimerase/dehydratase" evidence="3">
    <location>
        <begin position="117"/>
        <end position="354"/>
    </location>
</feature>
<organism evidence="4 5">
    <name type="scientific">Novymonas esmeraldas</name>
    <dbReference type="NCBI Taxonomy" id="1808958"/>
    <lineage>
        <taxon>Eukaryota</taxon>
        <taxon>Discoba</taxon>
        <taxon>Euglenozoa</taxon>
        <taxon>Kinetoplastea</taxon>
        <taxon>Metakinetoplastina</taxon>
        <taxon>Trypanosomatida</taxon>
        <taxon>Trypanosomatidae</taxon>
        <taxon>Novymonas</taxon>
    </lineage>
</organism>
<dbReference type="PANTHER" id="PTHR48079">
    <property type="entry name" value="PROTEIN YEEZ"/>
    <property type="match status" value="1"/>
</dbReference>
<dbReference type="PANTHER" id="PTHR48079:SF6">
    <property type="entry name" value="NAD(P)-BINDING DOMAIN-CONTAINING PROTEIN-RELATED"/>
    <property type="match status" value="1"/>
</dbReference>
<name>A0AAW0ESY9_9TRYP</name>
<accession>A0AAW0ESY9</accession>
<dbReference type="Pfam" id="PF01370">
    <property type="entry name" value="Epimerase"/>
    <property type="match status" value="1"/>
</dbReference>